<dbReference type="RefSeq" id="WP_341626835.1">
    <property type="nucleotide sequence ID" value="NZ_JBAKBA010000004.1"/>
</dbReference>
<keyword evidence="1" id="KW-0812">Transmembrane</keyword>
<sequence length="110" mass="12205">MNKSLKAILVSALIYPGLGHFVFKKYVVGFAFIASFSIPLLLLVQGILAKTNQMVEQIQHGDLALDVTAISNSLMTSSDMQTFDTYTYIMLAVWIISVLDVYRVARKTKG</sequence>
<evidence type="ECO:0000313" key="2">
    <source>
        <dbReference type="EMBL" id="MEL0658123.1"/>
    </source>
</evidence>
<organism evidence="2 3">
    <name type="scientific">Psychromonas arctica</name>
    <dbReference type="NCBI Taxonomy" id="168275"/>
    <lineage>
        <taxon>Bacteria</taxon>
        <taxon>Pseudomonadati</taxon>
        <taxon>Pseudomonadota</taxon>
        <taxon>Gammaproteobacteria</taxon>
        <taxon>Alteromonadales</taxon>
        <taxon>Psychromonadaceae</taxon>
        <taxon>Psychromonas</taxon>
    </lineage>
</organism>
<gene>
    <name evidence="2" type="ORF">V6255_03125</name>
</gene>
<proteinExistence type="predicted"/>
<feature type="transmembrane region" description="Helical" evidence="1">
    <location>
        <begin position="85"/>
        <end position="105"/>
    </location>
</feature>
<feature type="transmembrane region" description="Helical" evidence="1">
    <location>
        <begin position="29"/>
        <end position="49"/>
    </location>
</feature>
<evidence type="ECO:0008006" key="4">
    <source>
        <dbReference type="Google" id="ProtNLM"/>
    </source>
</evidence>
<dbReference type="Proteomes" id="UP001366060">
    <property type="component" value="Unassembled WGS sequence"/>
</dbReference>
<keyword evidence="1" id="KW-1133">Transmembrane helix</keyword>
<protein>
    <recommendedName>
        <fullName evidence="4">DUF5683 domain-containing protein</fullName>
    </recommendedName>
</protein>
<dbReference type="EMBL" id="JBAKBA010000004">
    <property type="protein sequence ID" value="MEL0658123.1"/>
    <property type="molecule type" value="Genomic_DNA"/>
</dbReference>
<evidence type="ECO:0000256" key="1">
    <source>
        <dbReference type="SAM" id="Phobius"/>
    </source>
</evidence>
<keyword evidence="1" id="KW-0472">Membrane</keyword>
<reference evidence="2 3" key="1">
    <citation type="submission" date="2024-02" db="EMBL/GenBank/DDBJ databases">
        <title>Bacteria isolated from the canopy kelp, Nereocystis luetkeana.</title>
        <authorList>
            <person name="Pfister C.A."/>
            <person name="Younker I.T."/>
            <person name="Light S.H."/>
        </authorList>
    </citation>
    <scope>NUCLEOTIDE SEQUENCE [LARGE SCALE GENOMIC DNA]</scope>
    <source>
        <strain evidence="2 3">TI.2.07</strain>
    </source>
</reference>
<accession>A0ABU9H8J2</accession>
<name>A0ABU9H8J2_9GAMM</name>
<keyword evidence="3" id="KW-1185">Reference proteome</keyword>
<evidence type="ECO:0000313" key="3">
    <source>
        <dbReference type="Proteomes" id="UP001366060"/>
    </source>
</evidence>
<comment type="caution">
    <text evidence="2">The sequence shown here is derived from an EMBL/GenBank/DDBJ whole genome shotgun (WGS) entry which is preliminary data.</text>
</comment>